<evidence type="ECO:0000313" key="3">
    <source>
        <dbReference type="EMBL" id="MFC6760590.1"/>
    </source>
</evidence>
<organism evidence="3 4">
    <name type="scientific">Sulfitobacter porphyrae</name>
    <dbReference type="NCBI Taxonomy" id="1246864"/>
    <lineage>
        <taxon>Bacteria</taxon>
        <taxon>Pseudomonadati</taxon>
        <taxon>Pseudomonadota</taxon>
        <taxon>Alphaproteobacteria</taxon>
        <taxon>Rhodobacterales</taxon>
        <taxon>Roseobacteraceae</taxon>
        <taxon>Sulfitobacter</taxon>
    </lineage>
</organism>
<evidence type="ECO:0000256" key="1">
    <source>
        <dbReference type="ARBA" id="ARBA00022741"/>
    </source>
</evidence>
<dbReference type="GO" id="GO:0005524">
    <property type="term" value="F:ATP binding"/>
    <property type="evidence" value="ECO:0007669"/>
    <property type="project" value="UniProtKB-KW"/>
</dbReference>
<gene>
    <name evidence="3" type="ORF">ACFQFQ_15580</name>
</gene>
<proteinExistence type="predicted"/>
<protein>
    <submittedName>
        <fullName evidence="3">ATP-binding protein</fullName>
    </submittedName>
</protein>
<keyword evidence="1" id="KW-0547">Nucleotide-binding</keyword>
<keyword evidence="4" id="KW-1185">Reference proteome</keyword>
<evidence type="ECO:0000313" key="4">
    <source>
        <dbReference type="Proteomes" id="UP001596353"/>
    </source>
</evidence>
<dbReference type="PANTHER" id="PTHR16305:SF28">
    <property type="entry name" value="GUANYLATE CYCLASE DOMAIN-CONTAINING PROTEIN"/>
    <property type="match status" value="1"/>
</dbReference>
<evidence type="ECO:0000256" key="2">
    <source>
        <dbReference type="ARBA" id="ARBA00022840"/>
    </source>
</evidence>
<dbReference type="Proteomes" id="UP001596353">
    <property type="component" value="Unassembled WGS sequence"/>
</dbReference>
<comment type="caution">
    <text evidence="3">The sequence shown here is derived from an EMBL/GenBank/DDBJ whole genome shotgun (WGS) entry which is preliminary data.</text>
</comment>
<dbReference type="PANTHER" id="PTHR16305">
    <property type="entry name" value="TESTICULAR SOLUBLE ADENYLYL CYCLASE"/>
    <property type="match status" value="1"/>
</dbReference>
<sequence length="249" mass="27303">MEDLHWADPGTLQIIERLLSLERDVPLMILGTCRPSFQKAWLMHARATRILPKPISEAAVSGLIKAVLAGSDQADQLAALAIEKAEGNPLYAEEIAKFLLQRQASIDAGAPLSGDIVLPTNLQNMVMARFDKLGPACRKLLQAASAIGRRFDAEMAHGIVAGAAPFNPALLEEAVAAEVILPTRSGYQFKHALVQDAIYDTLLRGQRRDLHARIAQALEHRFSNRAEETAEALAYHFDEAEMPPRRCPI</sequence>
<reference evidence="4" key="1">
    <citation type="journal article" date="2019" name="Int. J. Syst. Evol. Microbiol.">
        <title>The Global Catalogue of Microorganisms (GCM) 10K type strain sequencing project: providing services to taxonomists for standard genome sequencing and annotation.</title>
        <authorList>
            <consortium name="The Broad Institute Genomics Platform"/>
            <consortium name="The Broad Institute Genome Sequencing Center for Infectious Disease"/>
            <person name="Wu L."/>
            <person name="Ma J."/>
        </authorList>
    </citation>
    <scope>NUCLEOTIDE SEQUENCE [LARGE SCALE GENOMIC DNA]</scope>
    <source>
        <strain evidence="4">CCUG 66188</strain>
    </source>
</reference>
<keyword evidence="2 3" id="KW-0067">ATP-binding</keyword>
<name>A0ABW2B4F6_9RHOB</name>
<accession>A0ABW2B4F6</accession>
<dbReference type="EMBL" id="JBHSWG010000001">
    <property type="protein sequence ID" value="MFC6760590.1"/>
    <property type="molecule type" value="Genomic_DNA"/>
</dbReference>